<name>X1QTL8_9ZZZZ</name>
<proteinExistence type="predicted"/>
<sequence>MDKQLMKELGLIPEEEDLLGGETTPPEPETSSDLDREIPHSPPLPADPRVKLAKDERANAQEQLAPGIPMFHYGRLDQTTTGNYVITITDITGTLSIQMLWTQEFLDAFMLQAAKQKAMEDA</sequence>
<organism evidence="2">
    <name type="scientific">marine sediment metagenome</name>
    <dbReference type="NCBI Taxonomy" id="412755"/>
    <lineage>
        <taxon>unclassified sequences</taxon>
        <taxon>metagenomes</taxon>
        <taxon>ecological metagenomes</taxon>
    </lineage>
</organism>
<evidence type="ECO:0000313" key="2">
    <source>
        <dbReference type="EMBL" id="GAI58146.1"/>
    </source>
</evidence>
<reference evidence="2" key="1">
    <citation type="journal article" date="2014" name="Front. Microbiol.">
        <title>High frequency of phylogenetically diverse reductive dehalogenase-homologous genes in deep subseafloor sedimentary metagenomes.</title>
        <authorList>
            <person name="Kawai M."/>
            <person name="Futagami T."/>
            <person name="Toyoda A."/>
            <person name="Takaki Y."/>
            <person name="Nishi S."/>
            <person name="Hori S."/>
            <person name="Arai W."/>
            <person name="Tsubouchi T."/>
            <person name="Morono Y."/>
            <person name="Uchiyama I."/>
            <person name="Ito T."/>
            <person name="Fujiyama A."/>
            <person name="Inagaki F."/>
            <person name="Takami H."/>
        </authorList>
    </citation>
    <scope>NUCLEOTIDE SEQUENCE</scope>
    <source>
        <strain evidence="2">Expedition CK06-06</strain>
    </source>
</reference>
<accession>X1QTL8</accession>
<evidence type="ECO:0000256" key="1">
    <source>
        <dbReference type="SAM" id="MobiDB-lite"/>
    </source>
</evidence>
<feature type="region of interest" description="Disordered" evidence="1">
    <location>
        <begin position="1"/>
        <end position="49"/>
    </location>
</feature>
<comment type="caution">
    <text evidence="2">The sequence shown here is derived from an EMBL/GenBank/DDBJ whole genome shotgun (WGS) entry which is preliminary data.</text>
</comment>
<dbReference type="AlphaFoldDB" id="X1QTL8"/>
<gene>
    <name evidence="2" type="ORF">S06H3_55534</name>
</gene>
<protein>
    <submittedName>
        <fullName evidence="2">Uncharacterized protein</fullName>
    </submittedName>
</protein>
<dbReference type="EMBL" id="BARV01035609">
    <property type="protein sequence ID" value="GAI58146.1"/>
    <property type="molecule type" value="Genomic_DNA"/>
</dbReference>